<feature type="binding site" evidence="19">
    <location>
        <position position="834"/>
    </location>
    <ligand>
        <name>ATP</name>
        <dbReference type="ChEBI" id="CHEBI:30616"/>
    </ligand>
</feature>
<feature type="binding site" evidence="20">
    <location>
        <position position="398"/>
    </location>
    <ligand>
        <name>Mg(2+)</name>
        <dbReference type="ChEBI" id="CHEBI:18420"/>
    </ligand>
</feature>
<feature type="transmembrane region" description="Helical" evidence="21">
    <location>
        <begin position="919"/>
        <end position="940"/>
    </location>
</feature>
<keyword evidence="9" id="KW-1278">Translocase</keyword>
<evidence type="ECO:0000256" key="4">
    <source>
        <dbReference type="ARBA" id="ARBA00022692"/>
    </source>
</evidence>
<dbReference type="InterPro" id="IPR001757">
    <property type="entry name" value="P_typ_ATPase"/>
</dbReference>
<feature type="transmembrane region" description="Helical" evidence="21">
    <location>
        <begin position="1073"/>
        <end position="1094"/>
    </location>
</feature>
<feature type="transmembrane region" description="Helical" evidence="21">
    <location>
        <begin position="1230"/>
        <end position="1248"/>
    </location>
</feature>
<evidence type="ECO:0000256" key="12">
    <source>
        <dbReference type="ARBA" id="ARBA00023136"/>
    </source>
</evidence>
<dbReference type="OrthoDB" id="354346at2759"/>
<feature type="binding site" evidence="19">
    <location>
        <position position="802"/>
    </location>
    <ligand>
        <name>ATP</name>
        <dbReference type="ChEBI" id="CHEBI:30616"/>
    </ligand>
</feature>
<dbReference type="GO" id="GO:0035556">
    <property type="term" value="P:intracellular signal transduction"/>
    <property type="evidence" value="ECO:0007669"/>
    <property type="project" value="InterPro"/>
</dbReference>
<evidence type="ECO:0000256" key="15">
    <source>
        <dbReference type="ARBA" id="ARBA00035029"/>
    </source>
</evidence>
<dbReference type="GO" id="GO:0005886">
    <property type="term" value="C:plasma membrane"/>
    <property type="evidence" value="ECO:0007669"/>
    <property type="project" value="TreeGrafter"/>
</dbReference>
<keyword evidence="11" id="KW-0915">Sodium</keyword>
<evidence type="ECO:0000256" key="2">
    <source>
        <dbReference type="ARBA" id="ARBA00008109"/>
    </source>
</evidence>
<feature type="transmembrane region" description="Helical" evidence="21">
    <location>
        <begin position="286"/>
        <end position="311"/>
    </location>
</feature>
<feature type="transmembrane region" description="Helical" evidence="21">
    <location>
        <begin position="1707"/>
        <end position="1727"/>
    </location>
</feature>
<evidence type="ECO:0000259" key="22">
    <source>
        <dbReference type="PROSITE" id="PS50125"/>
    </source>
</evidence>
<dbReference type="SFLD" id="SFLDG00002">
    <property type="entry name" value="C1.7:_P-type_atpase_like"/>
    <property type="match status" value="1"/>
</dbReference>
<keyword evidence="13" id="KW-0813">Transport</keyword>
<feature type="transmembrane region" description="Helical" evidence="21">
    <location>
        <begin position="887"/>
        <end position="907"/>
    </location>
</feature>
<feature type="transmembrane region" description="Helical" evidence="21">
    <location>
        <begin position="969"/>
        <end position="990"/>
    </location>
</feature>
<evidence type="ECO:0000256" key="10">
    <source>
        <dbReference type="ARBA" id="ARBA00022989"/>
    </source>
</evidence>
<dbReference type="InterPro" id="IPR023299">
    <property type="entry name" value="ATPase_P-typ_cyto_dom_N"/>
</dbReference>
<evidence type="ECO:0000256" key="21">
    <source>
        <dbReference type="SAM" id="Phobius"/>
    </source>
</evidence>
<feature type="binding site" evidence="20">
    <location>
        <position position="830"/>
    </location>
    <ligand>
        <name>Mg(2+)</name>
        <dbReference type="ChEBI" id="CHEBI:18420"/>
    </ligand>
</feature>
<dbReference type="InterPro" id="IPR006539">
    <property type="entry name" value="P-type_ATPase_IV"/>
</dbReference>
<dbReference type="CDD" id="cd07302">
    <property type="entry name" value="CHD"/>
    <property type="match status" value="2"/>
</dbReference>
<feature type="binding site" evidence="19">
    <location>
        <position position="489"/>
    </location>
    <ligand>
        <name>ATP</name>
        <dbReference type="ChEBI" id="CHEBI:30616"/>
    </ligand>
</feature>
<keyword evidence="8 20" id="KW-0460">Magnesium</keyword>
<evidence type="ECO:0000256" key="6">
    <source>
        <dbReference type="ARBA" id="ARBA00022741"/>
    </source>
</evidence>
<dbReference type="PROSITE" id="PS50125">
    <property type="entry name" value="GUANYLATE_CYCLASE_2"/>
    <property type="match status" value="2"/>
</dbReference>
<dbReference type="GO" id="GO:0000287">
    <property type="term" value="F:magnesium ion binding"/>
    <property type="evidence" value="ECO:0007669"/>
    <property type="project" value="InterPro"/>
</dbReference>
<comment type="subcellular location">
    <subcellularLocation>
        <location evidence="1">Membrane</location>
        <topology evidence="1">Multi-pass membrane protein</topology>
    </subcellularLocation>
</comment>
<feature type="binding site" evidence="19">
    <location>
        <position position="808"/>
    </location>
    <ligand>
        <name>ATP</name>
        <dbReference type="ChEBI" id="CHEBI:30616"/>
    </ligand>
</feature>
<feature type="binding site" evidence="19">
    <location>
        <position position="556"/>
    </location>
    <ligand>
        <name>ATP</name>
        <dbReference type="ChEBI" id="CHEBI:30616"/>
    </ligand>
</feature>
<evidence type="ECO:0000256" key="20">
    <source>
        <dbReference type="PIRSR" id="PIRSR606539-3"/>
    </source>
</evidence>
<feature type="transmembrane region" description="Helical" evidence="21">
    <location>
        <begin position="331"/>
        <end position="350"/>
    </location>
</feature>
<dbReference type="NCBIfam" id="TIGR01652">
    <property type="entry name" value="ATPase-Plipid"/>
    <property type="match status" value="1"/>
</dbReference>
<dbReference type="InterPro" id="IPR023298">
    <property type="entry name" value="ATPase_P-typ_TM_dom_sf"/>
</dbReference>
<feature type="domain" description="Guanylate cyclase" evidence="22">
    <location>
        <begin position="1409"/>
        <end position="1545"/>
    </location>
</feature>
<feature type="transmembrane region" description="Helical" evidence="21">
    <location>
        <begin position="1332"/>
        <end position="1355"/>
    </location>
</feature>
<gene>
    <name evidence="23" type="ORF">SteCoe_26245</name>
</gene>
<dbReference type="GO" id="GO:0005524">
    <property type="term" value="F:ATP binding"/>
    <property type="evidence" value="ECO:0007669"/>
    <property type="project" value="UniProtKB-KW"/>
</dbReference>
<dbReference type="Gene3D" id="3.40.50.1000">
    <property type="entry name" value="HAD superfamily/HAD-like"/>
    <property type="match status" value="1"/>
</dbReference>
<dbReference type="EC" id="7.6.2.1" evidence="3"/>
<comment type="caution">
    <text evidence="23">The sequence shown here is derived from an EMBL/GenBank/DDBJ whole genome shotgun (WGS) entry which is preliminary data.</text>
</comment>
<feature type="transmembrane region" description="Helical" evidence="21">
    <location>
        <begin position="1005"/>
        <end position="1024"/>
    </location>
</feature>
<comment type="similarity">
    <text evidence="2">Belongs to the cation transport ATPase (P-type) (TC 3.A.3) family. Type IV subfamily.</text>
</comment>
<dbReference type="InterPro" id="IPR008250">
    <property type="entry name" value="ATPase_P-typ_transduc_dom_A_sf"/>
</dbReference>
<dbReference type="SUPFAM" id="SSF56784">
    <property type="entry name" value="HAD-like"/>
    <property type="match status" value="1"/>
</dbReference>
<dbReference type="InterPro" id="IPR001054">
    <property type="entry name" value="A/G_cyclase"/>
</dbReference>
<keyword evidence="7 19" id="KW-0067">ATP-binding</keyword>
<dbReference type="SUPFAM" id="SSF55073">
    <property type="entry name" value="Nucleotide cyclase"/>
    <property type="match status" value="2"/>
</dbReference>
<dbReference type="GO" id="GO:0009190">
    <property type="term" value="P:cyclic nucleotide biosynthetic process"/>
    <property type="evidence" value="ECO:0007669"/>
    <property type="project" value="InterPro"/>
</dbReference>
<feature type="binding site" evidence="19">
    <location>
        <position position="670"/>
    </location>
    <ligand>
        <name>ATP</name>
        <dbReference type="ChEBI" id="CHEBI:30616"/>
    </ligand>
</feature>
<accession>A0A1R2BDC2</accession>
<dbReference type="Gene3D" id="2.70.150.10">
    <property type="entry name" value="Calcium-transporting ATPase, cytoplasmic transduction domain A"/>
    <property type="match status" value="1"/>
</dbReference>
<feature type="transmembrane region" description="Helical" evidence="21">
    <location>
        <begin position="1255"/>
        <end position="1277"/>
    </location>
</feature>
<proteinExistence type="inferred from homology"/>
<feature type="binding site" evidence="19">
    <location>
        <position position="671"/>
    </location>
    <ligand>
        <name>ATP</name>
        <dbReference type="ChEBI" id="CHEBI:30616"/>
    </ligand>
</feature>
<dbReference type="Pfam" id="PF16209">
    <property type="entry name" value="PhoLip_ATPase_N"/>
    <property type="match status" value="1"/>
</dbReference>
<feature type="transmembrane region" description="Helical" evidence="21">
    <location>
        <begin position="1031"/>
        <end position="1053"/>
    </location>
</feature>
<evidence type="ECO:0000256" key="14">
    <source>
        <dbReference type="ARBA" id="ARBA00034036"/>
    </source>
</evidence>
<dbReference type="Gene3D" id="3.40.1110.10">
    <property type="entry name" value="Calcium-transporting ATPase, cytoplasmic domain N"/>
    <property type="match status" value="1"/>
</dbReference>
<dbReference type="GO" id="GO:0045332">
    <property type="term" value="P:phospholipid translocation"/>
    <property type="evidence" value="ECO:0007669"/>
    <property type="project" value="TreeGrafter"/>
</dbReference>
<dbReference type="PANTHER" id="PTHR24092:SF150">
    <property type="entry name" value="PHOSPHOLIPID-TRANSPORTING ATPASE"/>
    <property type="match status" value="1"/>
</dbReference>
<dbReference type="SMART" id="SM00044">
    <property type="entry name" value="CYCc"/>
    <property type="match status" value="2"/>
</dbReference>
<evidence type="ECO:0000256" key="1">
    <source>
        <dbReference type="ARBA" id="ARBA00004141"/>
    </source>
</evidence>
<name>A0A1R2BDC2_9CILI</name>
<feature type="binding site" evidence="19">
    <location>
        <position position="669"/>
    </location>
    <ligand>
        <name>ATP</name>
        <dbReference type="ChEBI" id="CHEBI:30616"/>
    </ligand>
</feature>
<evidence type="ECO:0000256" key="3">
    <source>
        <dbReference type="ARBA" id="ARBA00012189"/>
    </source>
</evidence>
<comment type="cofactor">
    <cofactor evidence="20">
        <name>Mg(2+)</name>
        <dbReference type="ChEBI" id="CHEBI:18420"/>
    </cofactor>
</comment>
<comment type="catalytic activity">
    <reaction evidence="16">
        <text>Na(+)(in) + ATP + H2O = Na(+)(out) + ADP + phosphate + H(+)</text>
        <dbReference type="Rhea" id="RHEA:14633"/>
        <dbReference type="ChEBI" id="CHEBI:15377"/>
        <dbReference type="ChEBI" id="CHEBI:15378"/>
        <dbReference type="ChEBI" id="CHEBI:29101"/>
        <dbReference type="ChEBI" id="CHEBI:30616"/>
        <dbReference type="ChEBI" id="CHEBI:43474"/>
        <dbReference type="ChEBI" id="CHEBI:456216"/>
        <dbReference type="EC" id="7.2.2.3"/>
    </reaction>
    <physiologicalReaction direction="left-to-right" evidence="16">
        <dbReference type="Rhea" id="RHEA:14634"/>
    </physiologicalReaction>
</comment>
<dbReference type="SFLD" id="SFLDF00027">
    <property type="entry name" value="p-type_atpase"/>
    <property type="match status" value="1"/>
</dbReference>
<dbReference type="PRINTS" id="PR00119">
    <property type="entry name" value="CATATPASE"/>
</dbReference>
<dbReference type="GO" id="GO:0008554">
    <property type="term" value="F:P-type sodium transporter activity"/>
    <property type="evidence" value="ECO:0007669"/>
    <property type="project" value="UniProtKB-EC"/>
</dbReference>
<reference evidence="23 24" key="1">
    <citation type="submission" date="2016-11" db="EMBL/GenBank/DDBJ databases">
        <title>The macronuclear genome of Stentor coeruleus: a giant cell with tiny introns.</title>
        <authorList>
            <person name="Slabodnick M."/>
            <person name="Ruby J.G."/>
            <person name="Reiff S.B."/>
            <person name="Swart E.C."/>
            <person name="Gosai S."/>
            <person name="Prabakaran S."/>
            <person name="Witkowska E."/>
            <person name="Larue G.E."/>
            <person name="Fisher S."/>
            <person name="Freeman R.M."/>
            <person name="Gunawardena J."/>
            <person name="Chu W."/>
            <person name="Stover N.A."/>
            <person name="Gregory B.D."/>
            <person name="Nowacki M."/>
            <person name="Derisi J."/>
            <person name="Roy S.W."/>
            <person name="Marshall W.F."/>
            <person name="Sood P."/>
        </authorList>
    </citation>
    <scope>NUCLEOTIDE SEQUENCE [LARGE SCALE GENOMIC DNA]</scope>
    <source>
        <strain evidence="23">WM001</strain>
    </source>
</reference>
<evidence type="ECO:0000256" key="19">
    <source>
        <dbReference type="PIRSR" id="PIRSR606539-2"/>
    </source>
</evidence>
<dbReference type="Proteomes" id="UP000187209">
    <property type="component" value="Unassembled WGS sequence"/>
</dbReference>
<keyword evidence="12 21" id="KW-0472">Membrane</keyword>
<feature type="binding site" evidence="19">
    <location>
        <position position="397"/>
    </location>
    <ligand>
        <name>ATP</name>
        <dbReference type="ChEBI" id="CHEBI:30616"/>
    </ligand>
</feature>
<evidence type="ECO:0000256" key="13">
    <source>
        <dbReference type="ARBA" id="ARBA00023201"/>
    </source>
</evidence>
<feature type="binding site" evidence="19">
    <location>
        <position position="530"/>
    </location>
    <ligand>
        <name>ATP</name>
        <dbReference type="ChEBI" id="CHEBI:30616"/>
    </ligand>
</feature>
<dbReference type="FunFam" id="3.40.50.1000:FF:000001">
    <property type="entry name" value="Phospholipid-transporting ATPase IC"/>
    <property type="match status" value="1"/>
</dbReference>
<feature type="active site" description="4-aspartylphosphate intermediate" evidence="18">
    <location>
        <position position="396"/>
    </location>
</feature>
<evidence type="ECO:0000256" key="7">
    <source>
        <dbReference type="ARBA" id="ARBA00022840"/>
    </source>
</evidence>
<evidence type="ECO:0000256" key="17">
    <source>
        <dbReference type="ARBA" id="ARBA00067200"/>
    </source>
</evidence>
<dbReference type="InterPro" id="IPR036412">
    <property type="entry name" value="HAD-like_sf"/>
</dbReference>
<evidence type="ECO:0000256" key="16">
    <source>
        <dbReference type="ARBA" id="ARBA00049499"/>
    </source>
</evidence>
<feature type="transmembrane region" description="Helical" evidence="21">
    <location>
        <begin position="1283"/>
        <end position="1299"/>
    </location>
</feature>
<dbReference type="InterPro" id="IPR023214">
    <property type="entry name" value="HAD_sf"/>
</dbReference>
<dbReference type="SUPFAM" id="SSF81665">
    <property type="entry name" value="Calcium ATPase, transmembrane domain M"/>
    <property type="match status" value="1"/>
</dbReference>
<dbReference type="GO" id="GO:0016887">
    <property type="term" value="F:ATP hydrolysis activity"/>
    <property type="evidence" value="ECO:0007669"/>
    <property type="project" value="InterPro"/>
</dbReference>
<dbReference type="Pfam" id="PF16212">
    <property type="entry name" value="PhoLip_ATPase_C"/>
    <property type="match status" value="1"/>
</dbReference>
<feature type="binding site" evidence="19">
    <location>
        <position position="589"/>
    </location>
    <ligand>
        <name>ATP</name>
        <dbReference type="ChEBI" id="CHEBI:30616"/>
    </ligand>
</feature>
<keyword evidence="13" id="KW-0406">Ion transport</keyword>
<feature type="binding site" evidence="20">
    <location>
        <position position="834"/>
    </location>
    <ligand>
        <name>Mg(2+)</name>
        <dbReference type="ChEBI" id="CHEBI:18420"/>
    </ligand>
</feature>
<dbReference type="PROSITE" id="PS00154">
    <property type="entry name" value="ATPASE_E1_E2"/>
    <property type="match status" value="1"/>
</dbReference>
<evidence type="ECO:0000256" key="18">
    <source>
        <dbReference type="PIRSR" id="PIRSR606539-1"/>
    </source>
</evidence>
<keyword evidence="10 21" id="KW-1133">Transmembrane helix</keyword>
<dbReference type="InterPro" id="IPR032630">
    <property type="entry name" value="P_typ_ATPase_c"/>
</dbReference>
<feature type="transmembrane region" description="Helical" evidence="21">
    <location>
        <begin position="1763"/>
        <end position="1785"/>
    </location>
</feature>
<keyword evidence="13" id="KW-0739">Sodium transport</keyword>
<feature type="transmembrane region" description="Helical" evidence="21">
    <location>
        <begin position="1306"/>
        <end position="1326"/>
    </location>
</feature>
<feature type="binding site" evidence="20">
    <location>
        <position position="396"/>
    </location>
    <ligand>
        <name>Mg(2+)</name>
        <dbReference type="ChEBI" id="CHEBI:18420"/>
    </ligand>
</feature>
<dbReference type="EMBL" id="MPUH01000730">
    <property type="protein sequence ID" value="OMJ74766.1"/>
    <property type="molecule type" value="Genomic_DNA"/>
</dbReference>
<keyword evidence="6 19" id="KW-0547">Nucleotide-binding</keyword>
<keyword evidence="5 20" id="KW-0479">Metal-binding</keyword>
<evidence type="ECO:0000256" key="5">
    <source>
        <dbReference type="ARBA" id="ARBA00022723"/>
    </source>
</evidence>
<feature type="transmembrane region" description="Helical" evidence="21">
    <location>
        <begin position="1197"/>
        <end position="1218"/>
    </location>
</feature>
<sequence>MAKKFDNQEYRQIFLKRGRLEENALFPSNYITTAKYSVWTLLPKNLYEQFHRVANIWFLIVSIFQILPFNLSPTSSWATIAPLSLVLTVTLCKDAYQDYRRHQSDKEINNRLVKSWDEDSQNFVDKKWMDLQVGNLVKLTDNDNVPADLIVFATNQEENMCYIETSNLDGETNLKIRIALTDTASIFESLVLSEAMKMVHKLDEAVLNSEHPNNRLYVYEGSLKIKGHPRSSPIDNNNVLLRGSTVRNTAWVLGCIVFTGPDTKLMMNSKHPPHKRSNVEQRVNKYLIIVFTLLFIMVIVSTVISIANTYAHKAMTEFFSAVKSSDSGLNFITFLILYNSLVPISLYVTMDVVRVMQAKFIQWDLRMYYAPIDRPAIAKTGDLNEDLGQIEYIFSDKTGTLTENQMEFKKCAIRGRVYGSMEVPINCSDVSLNPHAKFKFYDQNFLTDMHGDYSKEINEFLELLSLCHTVIPEKLEDGTINYQAASPDEEALVIAAHSLGRSYVSSKAGYSIVNIEGEPFEYRIVGVNEFNSDRKRMSVVIECMTDKTRPPVLYCKGADNMILERVVASKKEKDELTRSLYDFSVEGLRTLVLAKRELTEEQVRDFEKKWNTAKNAMSDRSLRLDEVAAEFEVDMELIGATAIEDKIQEGVPEAIADLMEGGLKVWVLTGDKQETAINIGFSCKLLTKDMDLIILNCNSTDNTKYMLKKTLGKYVMCNNVDGNYYDMSRNSIQNGLTPNSNSIMRMLDQNDDDTNHVIMDIKKLNLGLVVDGATLTYIFADIDTIKYFSMISCLCHSVICCRVSPLQKAEVVRLVKHNFSFKPITLAIGDGANDVSMIQEAHVGIGVCGKEGLQAVNSSDYAVARFKFLLPLLFIHGRFNYQRISKVILYSFYKNFILVLPMFYFSFYNLYSGTSLYDSWILIFYNVFLTALPIVIVGTIDKDLAQDTILDNPVLYQDGIYSRLFNAKIFLKITIDAIFHSLIVFFFIIYGSENATDSDGNSVDYMLTGTSAFYSIVLTATFIMMTYTRDFTLLFIIIILVSPLIFLPYIFVYDYLKLPTKAMIGISVRFFNVLPIFLQWTLVPLICLIVNLAIDYSFSLWSPTKLDTLRRKANIKVMPEKIYQIGDEQQQTAVELSHMRVGDYANNLQQVFNPKGLKIKEQKQVKTKNDYSMNTLTLTFNNEYLEKRFKRFITEKIIGFIRKMFIILAAGYLLWTIADLSTSTKTPFMMAIRIFLIALLGALVGFTWTKAFIRWYEHFIIIVIIFGISAKIALEIYNQNDGSMSSALIPILTFVLFNVSTYKVFIINIISIIVYLIRVLTHYGTIYQGIDMGIIALDYAALLIGITSISAYVGYELERTKRIEYVLLKKLEYQFQKGQDILGNLLPRFVKDRVKQGVRYIAEDQGMVTVMFCDIYNFDKICATHTPHELIDLLDKFFAILDNLCEKHGVTKIETVNKTYLVCGGLKDSEENLSPELLAKNHSVRTVNMALDILKKIEPVYLKTGDKFSIKIGINTGPVIAGVVGEHKPQFSLVGDTINTASRMCSTVKGNDLIQISAETYKYVCDQKWEFIPNKVEAKGKGMLDTFLVSKKVRRRSKAREFTTFDQMPSVAHQQQPVNSSLVVDPNSSSVALLPFNGAANQVAPVAESVTAFEIDKIDINNFNKEDDDYLGLAGPVQWLTCNFKEAYAQHEYRVNSMAKDLKKYKIGLWITILIYIVLTVIFIAGYKVKNSYGKPAEVGLRVICVFAMILIALSTDKVYTHYMYPWMVMSVYISYTFISVVTFYYVDSSYFYVIVLEVMYSNVVINHIASLPFGHILIATICNFIHWLAVILDYQHFSISIEATFFVFIFMMINAIVSFTREYQDRKTYNLNKLAQREIQNTEKLLNQMMPPQVVRNLKNDITTTDKYSNVTIIFADICGFTLYSSDKKPIEVVSMLSKLFSNFDHLCMINNVYKVHTIGDCYVVLSFSNSGDEEKERDPSKECSNMINMALDMVKSIKKTNRDKGTSLNMRIGMHTGEVIAGITGTNIVRYDIYGPDVDIANKMESGGAAGRINVSEVTRVLLEQSHPTRFEYIFNKKIAHEPVNRTLDSFFIRPLVNEDIEF</sequence>
<dbReference type="SUPFAM" id="SSF81660">
    <property type="entry name" value="Metal cation-transporting ATPase, ATP-binding domain N"/>
    <property type="match status" value="1"/>
</dbReference>
<protein>
    <recommendedName>
        <fullName evidence="17">P-type sodium-transporting ATPase4</fullName>
        <ecNumber evidence="15">7.2.2.3</ecNumber>
        <ecNumber evidence="3">7.6.2.1</ecNumber>
    </recommendedName>
</protein>
<feature type="transmembrane region" description="Helical" evidence="21">
    <location>
        <begin position="1844"/>
        <end position="1861"/>
    </location>
</feature>
<keyword evidence="4 21" id="KW-0812">Transmembrane</keyword>
<feature type="binding site" evidence="19">
    <location>
        <position position="833"/>
    </location>
    <ligand>
        <name>ATP</name>
        <dbReference type="ChEBI" id="CHEBI:30616"/>
    </ligand>
</feature>
<dbReference type="EC" id="7.2.2.3" evidence="15"/>
<dbReference type="Pfam" id="PF13246">
    <property type="entry name" value="Cation_ATPase"/>
    <property type="match status" value="1"/>
</dbReference>
<evidence type="ECO:0000313" key="23">
    <source>
        <dbReference type="EMBL" id="OMJ74766.1"/>
    </source>
</evidence>
<evidence type="ECO:0000256" key="8">
    <source>
        <dbReference type="ARBA" id="ARBA00022842"/>
    </source>
</evidence>
<dbReference type="NCBIfam" id="TIGR01494">
    <property type="entry name" value="ATPase_P-type"/>
    <property type="match status" value="2"/>
</dbReference>
<evidence type="ECO:0000313" key="24">
    <source>
        <dbReference type="Proteomes" id="UP000187209"/>
    </source>
</evidence>
<evidence type="ECO:0000256" key="9">
    <source>
        <dbReference type="ARBA" id="ARBA00022967"/>
    </source>
</evidence>
<dbReference type="PANTHER" id="PTHR24092">
    <property type="entry name" value="PROBABLE PHOSPHOLIPID-TRANSPORTING ATPASE"/>
    <property type="match status" value="1"/>
</dbReference>
<dbReference type="InterPro" id="IPR018303">
    <property type="entry name" value="ATPase_P-typ_P_site"/>
</dbReference>
<evidence type="ECO:0000256" key="11">
    <source>
        <dbReference type="ARBA" id="ARBA00023053"/>
    </source>
</evidence>
<feature type="domain" description="Guanylate cyclase" evidence="22">
    <location>
        <begin position="1913"/>
        <end position="2047"/>
    </location>
</feature>
<feature type="binding site" evidence="19">
    <location>
        <position position="396"/>
    </location>
    <ligand>
        <name>ATP</name>
        <dbReference type="ChEBI" id="CHEBI:30616"/>
    </ligand>
</feature>
<feature type="transmembrane region" description="Helical" evidence="21">
    <location>
        <begin position="1817"/>
        <end position="1838"/>
    </location>
</feature>
<dbReference type="InterPro" id="IPR032631">
    <property type="entry name" value="P-type_ATPase_N"/>
</dbReference>
<dbReference type="InterPro" id="IPR029787">
    <property type="entry name" value="Nucleotide_cyclase"/>
</dbReference>
<organism evidence="23 24">
    <name type="scientific">Stentor coeruleus</name>
    <dbReference type="NCBI Taxonomy" id="5963"/>
    <lineage>
        <taxon>Eukaryota</taxon>
        <taxon>Sar</taxon>
        <taxon>Alveolata</taxon>
        <taxon>Ciliophora</taxon>
        <taxon>Postciliodesmatophora</taxon>
        <taxon>Heterotrichea</taxon>
        <taxon>Heterotrichida</taxon>
        <taxon>Stentoridae</taxon>
        <taxon>Stentor</taxon>
    </lineage>
</organism>
<feature type="binding site" evidence="19">
    <location>
        <position position="398"/>
    </location>
    <ligand>
        <name>ATP</name>
        <dbReference type="ChEBI" id="CHEBI:30616"/>
    </ligand>
</feature>
<comment type="catalytic activity">
    <reaction evidence="14">
        <text>ATP + H2O + phospholipidSide 1 = ADP + phosphate + phospholipidSide 2.</text>
        <dbReference type="EC" id="7.6.2.1"/>
    </reaction>
</comment>
<dbReference type="SUPFAM" id="SSF81653">
    <property type="entry name" value="Calcium ATPase, transduction domain A"/>
    <property type="match status" value="1"/>
</dbReference>
<dbReference type="GO" id="GO:0140326">
    <property type="term" value="F:ATPase-coupled intramembrane lipid transporter activity"/>
    <property type="evidence" value="ECO:0007669"/>
    <property type="project" value="UniProtKB-EC"/>
</dbReference>
<dbReference type="InterPro" id="IPR044492">
    <property type="entry name" value="P_typ_ATPase_HD_dom"/>
</dbReference>
<feature type="transmembrane region" description="Helical" evidence="21">
    <location>
        <begin position="1739"/>
        <end position="1756"/>
    </location>
</feature>
<dbReference type="Gene3D" id="3.30.70.1230">
    <property type="entry name" value="Nucleotide cyclase"/>
    <property type="match status" value="2"/>
</dbReference>
<dbReference type="Pfam" id="PF00211">
    <property type="entry name" value="Guanylate_cyc"/>
    <property type="match status" value="2"/>
</dbReference>
<dbReference type="SFLD" id="SFLDS00003">
    <property type="entry name" value="Haloacid_Dehalogenase"/>
    <property type="match status" value="1"/>
</dbReference>
<keyword evidence="24" id="KW-1185">Reference proteome</keyword>